<protein>
    <submittedName>
        <fullName evidence="5">Long-chain acyl-CoA synthetase</fullName>
    </submittedName>
</protein>
<dbReference type="InterPro" id="IPR042099">
    <property type="entry name" value="ANL_N_sf"/>
</dbReference>
<evidence type="ECO:0000256" key="2">
    <source>
        <dbReference type="ARBA" id="ARBA00022598"/>
    </source>
</evidence>
<dbReference type="SUPFAM" id="SSF56801">
    <property type="entry name" value="Acetyl-CoA synthetase-like"/>
    <property type="match status" value="1"/>
</dbReference>
<dbReference type="PROSITE" id="PS00455">
    <property type="entry name" value="AMP_BINDING"/>
    <property type="match status" value="1"/>
</dbReference>
<organism evidence="5 6">
    <name type="scientific">Geodermatophilus siccatus</name>
    <dbReference type="NCBI Taxonomy" id="1137991"/>
    <lineage>
        <taxon>Bacteria</taxon>
        <taxon>Bacillati</taxon>
        <taxon>Actinomycetota</taxon>
        <taxon>Actinomycetes</taxon>
        <taxon>Geodermatophilales</taxon>
        <taxon>Geodermatophilaceae</taxon>
        <taxon>Geodermatophilus</taxon>
    </lineage>
</organism>
<dbReference type="Pfam" id="PF13193">
    <property type="entry name" value="AMP-binding_C"/>
    <property type="match status" value="1"/>
</dbReference>
<dbReference type="GO" id="GO:0016405">
    <property type="term" value="F:CoA-ligase activity"/>
    <property type="evidence" value="ECO:0007669"/>
    <property type="project" value="TreeGrafter"/>
</dbReference>
<dbReference type="STRING" id="1137991.SAMN05660642_01399"/>
<proteinExistence type="inferred from homology"/>
<reference evidence="6" key="1">
    <citation type="submission" date="2016-10" db="EMBL/GenBank/DDBJ databases">
        <authorList>
            <person name="Varghese N."/>
            <person name="Submissions S."/>
        </authorList>
    </citation>
    <scope>NUCLEOTIDE SEQUENCE [LARGE SCALE GENOMIC DNA]</scope>
    <source>
        <strain evidence="6">DSM 45419</strain>
    </source>
</reference>
<keyword evidence="6" id="KW-1185">Reference proteome</keyword>
<dbReference type="Gene3D" id="3.30.300.30">
    <property type="match status" value="1"/>
</dbReference>
<dbReference type="Gene3D" id="3.40.50.12780">
    <property type="entry name" value="N-terminal domain of ligase-like"/>
    <property type="match status" value="1"/>
</dbReference>
<sequence length="580" mass="61255">MTATQDAPTPTAHSWPPGLPRSLDYPAVPVGSILRAAVRRWGDRTAFVDHDVPLTYTELGARAHAVANWLADHGVGRGDVVAVHIPNCRQYPAVYYGVLLAGATFSPTNPLLPAADLAAQLTDAGARVLVTWDQVLPFVRSALAATPVQTVVVTGEAHTLDLDARLELEPEDVDLAELLAGDPGDRHLDADVDPAADLAHLAYTGGTTGVSKGVELPHRAVVTNVLQSACWSSGSVPDLDEAGDVTLRQVLGRDEYPTALGEGRLVNLTPWFHAMGAIGYLNGMVMAGTMTVVHMRFDPVRYVEDAARYAVTSIGGAPPVFVALLQVPGFLEGDWSGVRGVSSGAAPLPVTLIERLQQVLPNAVIGEGYGLTEVTMQATGNPVYRSGTRKPGTVGVPIFDTEISIQPLGGGAPLPPGERGEVCIRGPQVMRGYAHRPEATAEAIDPDGWFHTGDVGVLDEDGYLAIVDRTKDMLLYKGYNVFPRELEEVLFGVPGVAGAAVVGRPDEEAGELPVAYVVRKADDAGAALTAESVMAAVNDRVTPYKRLRDVVFIDAIPVSAAGKVLKRELAARERAAVTGG</sequence>
<dbReference type="InterPro" id="IPR025110">
    <property type="entry name" value="AMP-bd_C"/>
</dbReference>
<evidence type="ECO:0000259" key="3">
    <source>
        <dbReference type="Pfam" id="PF00501"/>
    </source>
</evidence>
<accession>A0A1G9PWN3</accession>
<evidence type="ECO:0000313" key="6">
    <source>
        <dbReference type="Proteomes" id="UP000198680"/>
    </source>
</evidence>
<dbReference type="PANTHER" id="PTHR24096:SF149">
    <property type="entry name" value="AMP-BINDING DOMAIN-CONTAINING PROTEIN-RELATED"/>
    <property type="match status" value="1"/>
</dbReference>
<evidence type="ECO:0000259" key="4">
    <source>
        <dbReference type="Pfam" id="PF13193"/>
    </source>
</evidence>
<feature type="domain" description="AMP-binding enzyme C-terminal" evidence="4">
    <location>
        <begin position="485"/>
        <end position="563"/>
    </location>
</feature>
<dbReference type="InterPro" id="IPR045851">
    <property type="entry name" value="AMP-bd_C_sf"/>
</dbReference>
<dbReference type="AlphaFoldDB" id="A0A1G9PWN3"/>
<dbReference type="EMBL" id="FNHE01000003">
    <property type="protein sequence ID" value="SDM03169.1"/>
    <property type="molecule type" value="Genomic_DNA"/>
</dbReference>
<dbReference type="Proteomes" id="UP000198680">
    <property type="component" value="Unassembled WGS sequence"/>
</dbReference>
<keyword evidence="2" id="KW-0436">Ligase</keyword>
<dbReference type="InterPro" id="IPR020845">
    <property type="entry name" value="AMP-binding_CS"/>
</dbReference>
<evidence type="ECO:0000256" key="1">
    <source>
        <dbReference type="ARBA" id="ARBA00006432"/>
    </source>
</evidence>
<evidence type="ECO:0000313" key="5">
    <source>
        <dbReference type="EMBL" id="SDM03169.1"/>
    </source>
</evidence>
<dbReference type="Pfam" id="PF00501">
    <property type="entry name" value="AMP-binding"/>
    <property type="match status" value="1"/>
</dbReference>
<dbReference type="RefSeq" id="WP_091215604.1">
    <property type="nucleotide sequence ID" value="NZ_FNHE01000003.1"/>
</dbReference>
<feature type="domain" description="AMP-dependent synthetase/ligase" evidence="3">
    <location>
        <begin position="35"/>
        <end position="433"/>
    </location>
</feature>
<dbReference type="InterPro" id="IPR000873">
    <property type="entry name" value="AMP-dep_synth/lig_dom"/>
</dbReference>
<dbReference type="PANTHER" id="PTHR24096">
    <property type="entry name" value="LONG-CHAIN-FATTY-ACID--COA LIGASE"/>
    <property type="match status" value="1"/>
</dbReference>
<name>A0A1G9PWN3_9ACTN</name>
<gene>
    <name evidence="5" type="ORF">SAMN05660642_01399</name>
</gene>
<comment type="similarity">
    <text evidence="1">Belongs to the ATP-dependent AMP-binding enzyme family.</text>
</comment>
<dbReference type="OrthoDB" id="9803968at2"/>